<keyword evidence="2 9" id="KW-0813">Transport</keyword>
<organism evidence="10 11">
    <name type="scientific">Harryflintia acetispora</name>
    <dbReference type="NCBI Taxonomy" id="1849041"/>
    <lineage>
        <taxon>Bacteria</taxon>
        <taxon>Bacillati</taxon>
        <taxon>Bacillota</taxon>
        <taxon>Clostridia</taxon>
        <taxon>Eubacteriales</taxon>
        <taxon>Oscillospiraceae</taxon>
        <taxon>Harryflintia</taxon>
    </lineage>
</organism>
<dbReference type="Gene3D" id="1.20.5.1030">
    <property type="entry name" value="Preprotein translocase secy subunit"/>
    <property type="match status" value="1"/>
</dbReference>
<dbReference type="PANTHER" id="PTHR33910:SF1">
    <property type="entry name" value="PROTEIN TRANSLOCASE SUBUNIT SECE"/>
    <property type="match status" value="1"/>
</dbReference>
<dbReference type="PANTHER" id="PTHR33910">
    <property type="entry name" value="PROTEIN TRANSLOCASE SUBUNIT SECE"/>
    <property type="match status" value="1"/>
</dbReference>
<keyword evidence="3 9" id="KW-1003">Cell membrane</keyword>
<dbReference type="EMBL" id="SLUK01000007">
    <property type="protein sequence ID" value="TCL43043.1"/>
    <property type="molecule type" value="Genomic_DNA"/>
</dbReference>
<dbReference type="GO" id="GO:0006605">
    <property type="term" value="P:protein targeting"/>
    <property type="evidence" value="ECO:0007669"/>
    <property type="project" value="UniProtKB-UniRule"/>
</dbReference>
<dbReference type="GO" id="GO:0008320">
    <property type="term" value="F:protein transmembrane transporter activity"/>
    <property type="evidence" value="ECO:0007669"/>
    <property type="project" value="UniProtKB-UniRule"/>
</dbReference>
<sequence>MAEEKKAKKPGFFKRMQKSFRDMLGEIKKVVWPTKKQILNNTGIVIVVVVISAAFIGGFDALLKVAVDLFLRAA</sequence>
<comment type="subcellular location">
    <subcellularLocation>
        <location evidence="9">Cell membrane</location>
        <topology evidence="9">Single-pass membrane protein</topology>
    </subcellularLocation>
    <subcellularLocation>
        <location evidence="1">Membrane</location>
    </subcellularLocation>
</comment>
<comment type="similarity">
    <text evidence="9">Belongs to the SecE/SEC61-gamma family.</text>
</comment>
<comment type="subunit">
    <text evidence="9">Component of the Sec protein translocase complex. Heterotrimer consisting of SecY, SecE and SecG subunits. The heterotrimers can form oligomers, although 1 heterotrimer is thought to be able to translocate proteins. Interacts with the ribosome. Interacts with SecDF, and other proteins may be involved. Interacts with SecA.</text>
</comment>
<dbReference type="NCBIfam" id="TIGR00964">
    <property type="entry name" value="secE_bact"/>
    <property type="match status" value="1"/>
</dbReference>
<keyword evidence="5 9" id="KW-0653">Protein transport</keyword>
<evidence type="ECO:0000256" key="4">
    <source>
        <dbReference type="ARBA" id="ARBA00022692"/>
    </source>
</evidence>
<dbReference type="GO" id="GO:0065002">
    <property type="term" value="P:intracellular protein transmembrane transport"/>
    <property type="evidence" value="ECO:0007669"/>
    <property type="project" value="UniProtKB-UniRule"/>
</dbReference>
<evidence type="ECO:0000256" key="7">
    <source>
        <dbReference type="ARBA" id="ARBA00023010"/>
    </source>
</evidence>
<evidence type="ECO:0000256" key="1">
    <source>
        <dbReference type="ARBA" id="ARBA00004370"/>
    </source>
</evidence>
<dbReference type="GO" id="GO:0009306">
    <property type="term" value="P:protein secretion"/>
    <property type="evidence" value="ECO:0007669"/>
    <property type="project" value="UniProtKB-UniRule"/>
</dbReference>
<keyword evidence="6 9" id="KW-1133">Transmembrane helix</keyword>
<evidence type="ECO:0000313" key="11">
    <source>
        <dbReference type="Proteomes" id="UP000294682"/>
    </source>
</evidence>
<dbReference type="InterPro" id="IPR001901">
    <property type="entry name" value="Translocase_SecE/Sec61-g"/>
</dbReference>
<comment type="function">
    <text evidence="9">Essential subunit of the Sec protein translocation channel SecYEG. Clamps together the 2 halves of SecY. May contact the channel plug during translocation.</text>
</comment>
<keyword evidence="11" id="KW-1185">Reference proteome</keyword>
<protein>
    <recommendedName>
        <fullName evidence="9">Protein translocase subunit SecE</fullName>
    </recommendedName>
</protein>
<keyword evidence="7 9" id="KW-0811">Translocation</keyword>
<name>A0A9X8UJL1_9FIRM</name>
<dbReference type="InterPro" id="IPR038379">
    <property type="entry name" value="SecE_sf"/>
</dbReference>
<evidence type="ECO:0000256" key="9">
    <source>
        <dbReference type="HAMAP-Rule" id="MF_00422"/>
    </source>
</evidence>
<evidence type="ECO:0000256" key="3">
    <source>
        <dbReference type="ARBA" id="ARBA00022475"/>
    </source>
</evidence>
<evidence type="ECO:0000256" key="2">
    <source>
        <dbReference type="ARBA" id="ARBA00022448"/>
    </source>
</evidence>
<keyword evidence="4 9" id="KW-0812">Transmembrane</keyword>
<dbReference type="AlphaFoldDB" id="A0A9X8UJL1"/>
<reference evidence="10 11" key="1">
    <citation type="submission" date="2019-03" db="EMBL/GenBank/DDBJ databases">
        <title>Genomic Encyclopedia of Type Strains, Phase IV (KMG-IV): sequencing the most valuable type-strain genomes for metagenomic binning, comparative biology and taxonomic classification.</title>
        <authorList>
            <person name="Goeker M."/>
        </authorList>
    </citation>
    <scope>NUCLEOTIDE SEQUENCE [LARGE SCALE GENOMIC DNA]</scope>
    <source>
        <strain evidence="10 11">DSM 100433</strain>
    </source>
</reference>
<dbReference type="GO" id="GO:0005886">
    <property type="term" value="C:plasma membrane"/>
    <property type="evidence" value="ECO:0007669"/>
    <property type="project" value="UniProtKB-SubCell"/>
</dbReference>
<keyword evidence="8 9" id="KW-0472">Membrane</keyword>
<dbReference type="Pfam" id="PF00584">
    <property type="entry name" value="SecE"/>
    <property type="match status" value="1"/>
</dbReference>
<accession>A0A9X8UJL1</accession>
<evidence type="ECO:0000256" key="8">
    <source>
        <dbReference type="ARBA" id="ARBA00023136"/>
    </source>
</evidence>
<evidence type="ECO:0000256" key="6">
    <source>
        <dbReference type="ARBA" id="ARBA00022989"/>
    </source>
</evidence>
<comment type="caution">
    <text evidence="10">The sequence shown here is derived from an EMBL/GenBank/DDBJ whole genome shotgun (WGS) entry which is preliminary data.</text>
</comment>
<dbReference type="HAMAP" id="MF_00422">
    <property type="entry name" value="SecE"/>
    <property type="match status" value="1"/>
</dbReference>
<dbReference type="RefSeq" id="WP_079698477.1">
    <property type="nucleotide sequence ID" value="NZ_JADNAH010000021.1"/>
</dbReference>
<gene>
    <name evidence="9" type="primary">secE</name>
    <name evidence="10" type="ORF">EDD78_107146</name>
</gene>
<proteinExistence type="inferred from homology"/>
<dbReference type="OrthoDB" id="9799073at2"/>
<feature type="transmembrane region" description="Helical" evidence="9">
    <location>
        <begin position="38"/>
        <end position="59"/>
    </location>
</feature>
<dbReference type="GO" id="GO:0043952">
    <property type="term" value="P:protein transport by the Sec complex"/>
    <property type="evidence" value="ECO:0007669"/>
    <property type="project" value="UniProtKB-UniRule"/>
</dbReference>
<evidence type="ECO:0000313" key="10">
    <source>
        <dbReference type="EMBL" id="TCL43043.1"/>
    </source>
</evidence>
<dbReference type="InterPro" id="IPR005807">
    <property type="entry name" value="SecE_bac"/>
</dbReference>
<evidence type="ECO:0000256" key="5">
    <source>
        <dbReference type="ARBA" id="ARBA00022927"/>
    </source>
</evidence>
<dbReference type="Proteomes" id="UP000294682">
    <property type="component" value="Unassembled WGS sequence"/>
</dbReference>